<reference evidence="1 2" key="1">
    <citation type="submission" date="2008-07" db="EMBL/GenBank/DDBJ databases">
        <authorList>
            <person name="Tandeau de Marsac N."/>
            <person name="Ferriera S."/>
            <person name="Johnson J."/>
            <person name="Kravitz S."/>
            <person name="Beeson K."/>
            <person name="Sutton G."/>
            <person name="Rogers Y.-H."/>
            <person name="Friedman R."/>
            <person name="Frazier M."/>
            <person name="Venter J.C."/>
        </authorList>
    </citation>
    <scope>NUCLEOTIDE SEQUENCE [LARGE SCALE GENOMIC DNA]</scope>
    <source>
        <strain evidence="1 2">PCC 7420</strain>
    </source>
</reference>
<gene>
    <name evidence="1" type="ORF">MC7420_5484</name>
</gene>
<sequence length="112" mass="13010">MSKDMLKWTEYNTWNESDYTLVWSIKTHAFTEAVHCAGKNRFLNDHGQTLIESRGEIRIDPKRIQGVPPLLKNKVASVVEDFLSKKVEPNLLQMSEGVRQYLDQQTIKYKLA</sequence>
<evidence type="ECO:0000313" key="2">
    <source>
        <dbReference type="Proteomes" id="UP000003835"/>
    </source>
</evidence>
<dbReference type="AlphaFoldDB" id="B4VPT6"/>
<evidence type="ECO:0000313" key="1">
    <source>
        <dbReference type="EMBL" id="EDX76050.1"/>
    </source>
</evidence>
<dbReference type="Proteomes" id="UP000003835">
    <property type="component" value="Unassembled WGS sequence"/>
</dbReference>
<accession>B4VPT6</accession>
<name>B4VPT6_9CYAN</name>
<organism evidence="1 2">
    <name type="scientific">Coleofasciculus chthonoplastes PCC 7420</name>
    <dbReference type="NCBI Taxonomy" id="118168"/>
    <lineage>
        <taxon>Bacteria</taxon>
        <taxon>Bacillati</taxon>
        <taxon>Cyanobacteriota</taxon>
        <taxon>Cyanophyceae</taxon>
        <taxon>Coleofasciculales</taxon>
        <taxon>Coleofasciculaceae</taxon>
        <taxon>Coleofasciculus</taxon>
    </lineage>
</organism>
<dbReference type="eggNOG" id="ENOG502ZKHE">
    <property type="taxonomic scope" value="Bacteria"/>
</dbReference>
<dbReference type="EMBL" id="DS989847">
    <property type="protein sequence ID" value="EDX76050.1"/>
    <property type="molecule type" value="Genomic_DNA"/>
</dbReference>
<protein>
    <submittedName>
        <fullName evidence="1">Uncharacterized protein</fullName>
    </submittedName>
</protein>
<dbReference type="HOGENOM" id="CLU_2141614_0_0_3"/>
<keyword evidence="2" id="KW-1185">Reference proteome</keyword>
<proteinExistence type="predicted"/>